<keyword evidence="3" id="KW-1185">Reference proteome</keyword>
<dbReference type="RefSeq" id="WP_345436188.1">
    <property type="nucleotide sequence ID" value="NZ_BAABHK010000011.1"/>
</dbReference>
<evidence type="ECO:0000313" key="3">
    <source>
        <dbReference type="Proteomes" id="UP001501442"/>
    </source>
</evidence>
<accession>A0ABP8UK97</accession>
<dbReference type="InterPro" id="IPR021214">
    <property type="entry name" value="DUF2568"/>
</dbReference>
<organism evidence="2 3">
    <name type="scientific">Actinoallomurus vinaceus</name>
    <dbReference type="NCBI Taxonomy" id="1080074"/>
    <lineage>
        <taxon>Bacteria</taxon>
        <taxon>Bacillati</taxon>
        <taxon>Actinomycetota</taxon>
        <taxon>Actinomycetes</taxon>
        <taxon>Streptosporangiales</taxon>
        <taxon>Thermomonosporaceae</taxon>
        <taxon>Actinoallomurus</taxon>
    </lineage>
</organism>
<keyword evidence="1" id="KW-0812">Transmembrane</keyword>
<feature type="transmembrane region" description="Helical" evidence="1">
    <location>
        <begin position="12"/>
        <end position="30"/>
    </location>
</feature>
<comment type="caution">
    <text evidence="2">The sequence shown here is derived from an EMBL/GenBank/DDBJ whole genome shotgun (WGS) entry which is preliminary data.</text>
</comment>
<keyword evidence="1" id="KW-0472">Membrane</keyword>
<reference evidence="3" key="1">
    <citation type="journal article" date="2019" name="Int. J. Syst. Evol. Microbiol.">
        <title>The Global Catalogue of Microorganisms (GCM) 10K type strain sequencing project: providing services to taxonomists for standard genome sequencing and annotation.</title>
        <authorList>
            <consortium name="The Broad Institute Genomics Platform"/>
            <consortium name="The Broad Institute Genome Sequencing Center for Infectious Disease"/>
            <person name="Wu L."/>
            <person name="Ma J."/>
        </authorList>
    </citation>
    <scope>NUCLEOTIDE SEQUENCE [LARGE SCALE GENOMIC DNA]</scope>
    <source>
        <strain evidence="3">JCM 17939</strain>
    </source>
</reference>
<sequence>MIPRPLHLANEALAFLLEIAALAVLAWWGVRTGDGVLLKAVLGIGAPAVAAVVWGLFAAPKARVRLPLPAVLLVKLLVFGAATAALYGLDHPGLALGFAVIVVANTAIVSLDRDALVRNRA</sequence>
<evidence type="ECO:0000256" key="1">
    <source>
        <dbReference type="SAM" id="Phobius"/>
    </source>
</evidence>
<dbReference type="Proteomes" id="UP001501442">
    <property type="component" value="Unassembled WGS sequence"/>
</dbReference>
<dbReference type="Pfam" id="PF10823">
    <property type="entry name" value="DUF2568"/>
    <property type="match status" value="1"/>
</dbReference>
<evidence type="ECO:0000313" key="2">
    <source>
        <dbReference type="EMBL" id="GAA4633205.1"/>
    </source>
</evidence>
<feature type="transmembrane region" description="Helical" evidence="1">
    <location>
        <begin position="93"/>
        <end position="111"/>
    </location>
</feature>
<proteinExistence type="predicted"/>
<name>A0ABP8UK97_9ACTN</name>
<feature type="transmembrane region" description="Helical" evidence="1">
    <location>
        <begin position="36"/>
        <end position="59"/>
    </location>
</feature>
<protein>
    <recommendedName>
        <fullName evidence="4">DUF2568 domain-containing protein</fullName>
    </recommendedName>
</protein>
<evidence type="ECO:0008006" key="4">
    <source>
        <dbReference type="Google" id="ProtNLM"/>
    </source>
</evidence>
<dbReference type="EMBL" id="BAABHK010000011">
    <property type="protein sequence ID" value="GAA4633205.1"/>
    <property type="molecule type" value="Genomic_DNA"/>
</dbReference>
<feature type="transmembrane region" description="Helical" evidence="1">
    <location>
        <begin position="66"/>
        <end position="87"/>
    </location>
</feature>
<gene>
    <name evidence="2" type="ORF">GCM10023196_069880</name>
</gene>
<keyword evidence="1" id="KW-1133">Transmembrane helix</keyword>